<evidence type="ECO:0000313" key="1">
    <source>
        <dbReference type="EMBL" id="KAF5787509.1"/>
    </source>
</evidence>
<organism evidence="1 2">
    <name type="scientific">Helianthus annuus</name>
    <name type="common">Common sunflower</name>
    <dbReference type="NCBI Taxonomy" id="4232"/>
    <lineage>
        <taxon>Eukaryota</taxon>
        <taxon>Viridiplantae</taxon>
        <taxon>Streptophyta</taxon>
        <taxon>Embryophyta</taxon>
        <taxon>Tracheophyta</taxon>
        <taxon>Spermatophyta</taxon>
        <taxon>Magnoliopsida</taxon>
        <taxon>eudicotyledons</taxon>
        <taxon>Gunneridae</taxon>
        <taxon>Pentapetalae</taxon>
        <taxon>asterids</taxon>
        <taxon>campanulids</taxon>
        <taxon>Asterales</taxon>
        <taxon>Asteraceae</taxon>
        <taxon>Asteroideae</taxon>
        <taxon>Heliantheae alliance</taxon>
        <taxon>Heliantheae</taxon>
        <taxon>Helianthus</taxon>
    </lineage>
</organism>
<gene>
    <name evidence="1" type="ORF">HanXRQr2_Chr10g0453621</name>
</gene>
<sequence>MRNVDFVMKNADFVMRNMRRSLYKYSSNAIRNSLLNSTIATWTQRLKICRKRASLPSYLFV</sequence>
<comment type="caution">
    <text evidence="1">The sequence shown here is derived from an EMBL/GenBank/DDBJ whole genome shotgun (WGS) entry which is preliminary data.</text>
</comment>
<dbReference type="Proteomes" id="UP000215914">
    <property type="component" value="Unassembled WGS sequence"/>
</dbReference>
<dbReference type="EMBL" id="MNCJ02000325">
    <property type="protein sequence ID" value="KAF5787509.1"/>
    <property type="molecule type" value="Genomic_DNA"/>
</dbReference>
<proteinExistence type="predicted"/>
<dbReference type="Gramene" id="mRNA:HanXRQr2_Chr10g0453621">
    <property type="protein sequence ID" value="CDS:HanXRQr2_Chr10g0453621.1"/>
    <property type="gene ID" value="HanXRQr2_Chr10g0453621"/>
</dbReference>
<reference evidence="1" key="2">
    <citation type="submission" date="2020-06" db="EMBL/GenBank/DDBJ databases">
        <title>Helianthus annuus Genome sequencing and assembly Release 2.</title>
        <authorList>
            <person name="Gouzy J."/>
            <person name="Langlade N."/>
            <person name="Munos S."/>
        </authorList>
    </citation>
    <scope>NUCLEOTIDE SEQUENCE</scope>
    <source>
        <tissue evidence="1">Leaves</tissue>
    </source>
</reference>
<name>A0A9K3HZE1_HELAN</name>
<keyword evidence="2" id="KW-1185">Reference proteome</keyword>
<accession>A0A9K3HZE1</accession>
<dbReference type="AlphaFoldDB" id="A0A9K3HZE1"/>
<evidence type="ECO:0000313" key="2">
    <source>
        <dbReference type="Proteomes" id="UP000215914"/>
    </source>
</evidence>
<protein>
    <submittedName>
        <fullName evidence="1">Uncharacterized protein</fullName>
    </submittedName>
</protein>
<reference evidence="1" key="1">
    <citation type="journal article" date="2017" name="Nature">
        <title>The sunflower genome provides insights into oil metabolism, flowering and Asterid evolution.</title>
        <authorList>
            <person name="Badouin H."/>
            <person name="Gouzy J."/>
            <person name="Grassa C.J."/>
            <person name="Murat F."/>
            <person name="Staton S.E."/>
            <person name="Cottret L."/>
            <person name="Lelandais-Briere C."/>
            <person name="Owens G.L."/>
            <person name="Carrere S."/>
            <person name="Mayjonade B."/>
            <person name="Legrand L."/>
            <person name="Gill N."/>
            <person name="Kane N.C."/>
            <person name="Bowers J.E."/>
            <person name="Hubner S."/>
            <person name="Bellec A."/>
            <person name="Berard A."/>
            <person name="Berges H."/>
            <person name="Blanchet N."/>
            <person name="Boniface M.C."/>
            <person name="Brunel D."/>
            <person name="Catrice O."/>
            <person name="Chaidir N."/>
            <person name="Claudel C."/>
            <person name="Donnadieu C."/>
            <person name="Faraut T."/>
            <person name="Fievet G."/>
            <person name="Helmstetter N."/>
            <person name="King M."/>
            <person name="Knapp S.J."/>
            <person name="Lai Z."/>
            <person name="Le Paslier M.C."/>
            <person name="Lippi Y."/>
            <person name="Lorenzon L."/>
            <person name="Mandel J.R."/>
            <person name="Marage G."/>
            <person name="Marchand G."/>
            <person name="Marquand E."/>
            <person name="Bret-Mestries E."/>
            <person name="Morien E."/>
            <person name="Nambeesan S."/>
            <person name="Nguyen T."/>
            <person name="Pegot-Espagnet P."/>
            <person name="Pouilly N."/>
            <person name="Raftis F."/>
            <person name="Sallet E."/>
            <person name="Schiex T."/>
            <person name="Thomas J."/>
            <person name="Vandecasteele C."/>
            <person name="Vares D."/>
            <person name="Vear F."/>
            <person name="Vautrin S."/>
            <person name="Crespi M."/>
            <person name="Mangin B."/>
            <person name="Burke J.M."/>
            <person name="Salse J."/>
            <person name="Munos S."/>
            <person name="Vincourt P."/>
            <person name="Rieseberg L.H."/>
            <person name="Langlade N.B."/>
        </authorList>
    </citation>
    <scope>NUCLEOTIDE SEQUENCE</scope>
    <source>
        <tissue evidence="1">Leaves</tissue>
    </source>
</reference>